<organism evidence="3 4">
    <name type="scientific">Rehmannia glutinosa</name>
    <name type="common">Chinese foxglove</name>
    <dbReference type="NCBI Taxonomy" id="99300"/>
    <lineage>
        <taxon>Eukaryota</taxon>
        <taxon>Viridiplantae</taxon>
        <taxon>Streptophyta</taxon>
        <taxon>Embryophyta</taxon>
        <taxon>Tracheophyta</taxon>
        <taxon>Spermatophyta</taxon>
        <taxon>Magnoliopsida</taxon>
        <taxon>eudicotyledons</taxon>
        <taxon>Gunneridae</taxon>
        <taxon>Pentapetalae</taxon>
        <taxon>asterids</taxon>
        <taxon>lamiids</taxon>
        <taxon>Lamiales</taxon>
        <taxon>Orobanchaceae</taxon>
        <taxon>Rehmannieae</taxon>
        <taxon>Rehmannia</taxon>
    </lineage>
</organism>
<dbReference type="PROSITE" id="PS50011">
    <property type="entry name" value="PROTEIN_KINASE_DOM"/>
    <property type="match status" value="1"/>
</dbReference>
<keyword evidence="4" id="KW-1185">Reference proteome</keyword>
<dbReference type="Gene3D" id="3.30.200.20">
    <property type="entry name" value="Phosphorylase Kinase, domain 1"/>
    <property type="match status" value="1"/>
</dbReference>
<sequence>MSKNYDNYNSRPVNAVLLREKLLQIGGEDSLSSVSSSDYFTWSFREIDSPLADFSNLGISFSYQEIALATGFFSDDNLIKRGQSGDLFTGQLSGPVVVKRFYFQNQEAFSLELGFFSRIKTHPRFVPLLGHCFETETETEREKFLVYRYLPERDLSNSLFINNPDRPLDWITRLKIARGVAEGLAYLHHQCNPPLVHGYYSYSVLLELVTGKLSISSSSTDTTSSIKFLEAMLPCINLYDKTPIMKIVDRSLRLWDEDHLKEVWSMAIIAKACLNPSPTRRPPVRYILNGLEYPLRVVEERSLDVLGVKYRFEEIK</sequence>
<feature type="domain" description="Protein kinase" evidence="2">
    <location>
        <begin position="73"/>
        <end position="316"/>
    </location>
</feature>
<gene>
    <name evidence="3" type="ORF">DH2020_006782</name>
</gene>
<evidence type="ECO:0000313" key="3">
    <source>
        <dbReference type="EMBL" id="KAK6159468.1"/>
    </source>
</evidence>
<dbReference type="SUPFAM" id="SSF56112">
    <property type="entry name" value="Protein kinase-like (PK-like)"/>
    <property type="match status" value="1"/>
</dbReference>
<dbReference type="PANTHER" id="PTHR48006">
    <property type="entry name" value="LEUCINE-RICH REPEAT-CONTAINING PROTEIN DDB_G0281931-RELATED"/>
    <property type="match status" value="1"/>
</dbReference>
<comment type="caution">
    <text evidence="3">The sequence shown here is derived from an EMBL/GenBank/DDBJ whole genome shotgun (WGS) entry which is preliminary data.</text>
</comment>
<dbReference type="Proteomes" id="UP001318860">
    <property type="component" value="Unassembled WGS sequence"/>
</dbReference>
<reference evidence="3 4" key="1">
    <citation type="journal article" date="2021" name="Comput. Struct. Biotechnol. J.">
        <title>De novo genome assembly of the potent medicinal plant Rehmannia glutinosa using nanopore technology.</title>
        <authorList>
            <person name="Ma L."/>
            <person name="Dong C."/>
            <person name="Song C."/>
            <person name="Wang X."/>
            <person name="Zheng X."/>
            <person name="Niu Y."/>
            <person name="Chen S."/>
            <person name="Feng W."/>
        </authorList>
    </citation>
    <scope>NUCLEOTIDE SEQUENCE [LARGE SCALE GENOMIC DNA]</scope>
    <source>
        <strain evidence="3">DH-2019</strain>
    </source>
</reference>
<dbReference type="Gene3D" id="1.10.510.10">
    <property type="entry name" value="Transferase(Phosphotransferase) domain 1"/>
    <property type="match status" value="2"/>
</dbReference>
<name>A0ABR0XJX1_REHGL</name>
<dbReference type="InterPro" id="IPR000719">
    <property type="entry name" value="Prot_kinase_dom"/>
</dbReference>
<protein>
    <recommendedName>
        <fullName evidence="2">Protein kinase domain-containing protein</fullName>
    </recommendedName>
</protein>
<dbReference type="PANTHER" id="PTHR48006:SF50">
    <property type="entry name" value="OS03G0724300 PROTEIN"/>
    <property type="match status" value="1"/>
</dbReference>
<evidence type="ECO:0000313" key="4">
    <source>
        <dbReference type="Proteomes" id="UP001318860"/>
    </source>
</evidence>
<dbReference type="Pfam" id="PF07714">
    <property type="entry name" value="PK_Tyr_Ser-Thr"/>
    <property type="match status" value="1"/>
</dbReference>
<dbReference type="InterPro" id="IPR011009">
    <property type="entry name" value="Kinase-like_dom_sf"/>
</dbReference>
<accession>A0ABR0XJX1</accession>
<proteinExistence type="predicted"/>
<evidence type="ECO:0000259" key="2">
    <source>
        <dbReference type="PROSITE" id="PS50011"/>
    </source>
</evidence>
<comment type="subcellular location">
    <subcellularLocation>
        <location evidence="1">Membrane</location>
        <topology evidence="1">Single-pass type I membrane protein</topology>
    </subcellularLocation>
</comment>
<dbReference type="EMBL" id="JABTTQ020000004">
    <property type="protein sequence ID" value="KAK6159468.1"/>
    <property type="molecule type" value="Genomic_DNA"/>
</dbReference>
<dbReference type="InterPro" id="IPR051824">
    <property type="entry name" value="LRR_Rcpt-Like_S/T_Kinase"/>
</dbReference>
<dbReference type="InterPro" id="IPR001245">
    <property type="entry name" value="Ser-Thr/Tyr_kinase_cat_dom"/>
</dbReference>
<evidence type="ECO:0000256" key="1">
    <source>
        <dbReference type="ARBA" id="ARBA00004479"/>
    </source>
</evidence>